<gene>
    <name evidence="1" type="ORF">GTHE00462_LOCUS22675</name>
</gene>
<evidence type="ECO:0000313" key="1">
    <source>
        <dbReference type="EMBL" id="CAE2313313.1"/>
    </source>
</evidence>
<organism evidence="1">
    <name type="scientific">Guillardia theta</name>
    <name type="common">Cryptophyte</name>
    <name type="synonym">Cryptomonas phi</name>
    <dbReference type="NCBI Taxonomy" id="55529"/>
    <lineage>
        <taxon>Eukaryota</taxon>
        <taxon>Cryptophyceae</taxon>
        <taxon>Pyrenomonadales</taxon>
        <taxon>Geminigeraceae</taxon>
        <taxon>Guillardia</taxon>
    </lineage>
</organism>
<accession>A0A7S4NWL5</accession>
<reference evidence="1" key="1">
    <citation type="submission" date="2021-01" db="EMBL/GenBank/DDBJ databases">
        <authorList>
            <person name="Corre E."/>
            <person name="Pelletier E."/>
            <person name="Niang G."/>
            <person name="Scheremetjew M."/>
            <person name="Finn R."/>
            <person name="Kale V."/>
            <person name="Holt S."/>
            <person name="Cochrane G."/>
            <person name="Meng A."/>
            <person name="Brown T."/>
            <person name="Cohen L."/>
        </authorList>
    </citation>
    <scope>NUCLEOTIDE SEQUENCE</scope>
    <source>
        <strain evidence="1">CCMP 2712</strain>
    </source>
</reference>
<dbReference type="EMBL" id="HBKN01029279">
    <property type="protein sequence ID" value="CAE2313313.1"/>
    <property type="molecule type" value="Transcribed_RNA"/>
</dbReference>
<proteinExistence type="predicted"/>
<protein>
    <submittedName>
        <fullName evidence="1">Uncharacterized protein</fullName>
    </submittedName>
</protein>
<dbReference type="AlphaFoldDB" id="A0A7S4NWL5"/>
<name>A0A7S4NWL5_GUITH</name>
<sequence>MNRAARIASPMLKSLRVLSSRAFSSHAPSLDAILGGDLSMGPISQRPAAIPAVHVEEKPTDNVLESAFLHCDALEQAQMKDRAYVLSMAESLLGQASANWSLEFTTLKFEEQQANAHQVVSYQERRHWDLALQLACGPSCMRH</sequence>